<protein>
    <submittedName>
        <fullName evidence="1">Uncharacterized protein LOC103338681</fullName>
    </submittedName>
</protein>
<dbReference type="EMBL" id="GGEC01034065">
    <property type="protein sequence ID" value="MBX14549.1"/>
    <property type="molecule type" value="Transcribed_RNA"/>
</dbReference>
<proteinExistence type="predicted"/>
<name>A0A2P2L9B8_RHIMU</name>
<dbReference type="EMBL" id="GGEC01034061">
    <property type="protein sequence ID" value="MBX14545.1"/>
    <property type="molecule type" value="Transcribed_RNA"/>
</dbReference>
<accession>A0A2P2L9B8</accession>
<sequence>MEVQIVATCATIKPFPLWVFQLFPPCN</sequence>
<reference evidence="1" key="1">
    <citation type="submission" date="2018-02" db="EMBL/GenBank/DDBJ databases">
        <title>Rhizophora mucronata_Transcriptome.</title>
        <authorList>
            <person name="Meera S.P."/>
            <person name="Sreeshan A."/>
            <person name="Augustine A."/>
        </authorList>
    </citation>
    <scope>NUCLEOTIDE SEQUENCE</scope>
    <source>
        <tissue evidence="1">Leaf</tissue>
    </source>
</reference>
<dbReference type="AlphaFoldDB" id="A0A2P2L9B8"/>
<organism evidence="1">
    <name type="scientific">Rhizophora mucronata</name>
    <name type="common">Asiatic mangrove</name>
    <dbReference type="NCBI Taxonomy" id="61149"/>
    <lineage>
        <taxon>Eukaryota</taxon>
        <taxon>Viridiplantae</taxon>
        <taxon>Streptophyta</taxon>
        <taxon>Embryophyta</taxon>
        <taxon>Tracheophyta</taxon>
        <taxon>Spermatophyta</taxon>
        <taxon>Magnoliopsida</taxon>
        <taxon>eudicotyledons</taxon>
        <taxon>Gunneridae</taxon>
        <taxon>Pentapetalae</taxon>
        <taxon>rosids</taxon>
        <taxon>fabids</taxon>
        <taxon>Malpighiales</taxon>
        <taxon>Rhizophoraceae</taxon>
        <taxon>Rhizophora</taxon>
    </lineage>
</organism>
<evidence type="ECO:0000313" key="1">
    <source>
        <dbReference type="EMBL" id="MBX14549.1"/>
    </source>
</evidence>